<accession>A0A016WH40</accession>
<dbReference type="EMBL" id="JARK01000285">
    <property type="protein sequence ID" value="EYC38936.1"/>
    <property type="molecule type" value="Genomic_DNA"/>
</dbReference>
<comment type="caution">
    <text evidence="1">The sequence shown here is derived from an EMBL/GenBank/DDBJ whole genome shotgun (WGS) entry which is preliminary data.</text>
</comment>
<evidence type="ECO:0000313" key="1">
    <source>
        <dbReference type="EMBL" id="EYC38936.1"/>
    </source>
</evidence>
<dbReference type="Proteomes" id="UP000024635">
    <property type="component" value="Unassembled WGS sequence"/>
</dbReference>
<sequence length="101" mass="11331">MRVASFLFLSRTDEMLILEEQKTNPKLYVLNSSFPDNHLHVNTYEILEVFSTSLGPDLAINFGLLPDSLDPVAQSIFPGDGASRFLGEDLSRGLKTRFLEL</sequence>
<protein>
    <submittedName>
        <fullName evidence="1">Uncharacterized protein</fullName>
    </submittedName>
</protein>
<evidence type="ECO:0000313" key="2">
    <source>
        <dbReference type="Proteomes" id="UP000024635"/>
    </source>
</evidence>
<organism evidence="1 2">
    <name type="scientific">Ancylostoma ceylanicum</name>
    <dbReference type="NCBI Taxonomy" id="53326"/>
    <lineage>
        <taxon>Eukaryota</taxon>
        <taxon>Metazoa</taxon>
        <taxon>Ecdysozoa</taxon>
        <taxon>Nematoda</taxon>
        <taxon>Chromadorea</taxon>
        <taxon>Rhabditida</taxon>
        <taxon>Rhabditina</taxon>
        <taxon>Rhabditomorpha</taxon>
        <taxon>Strongyloidea</taxon>
        <taxon>Ancylostomatidae</taxon>
        <taxon>Ancylostomatinae</taxon>
        <taxon>Ancylostoma</taxon>
    </lineage>
</organism>
<reference evidence="2" key="1">
    <citation type="journal article" date="2015" name="Nat. Genet.">
        <title>The genome and transcriptome of the zoonotic hookworm Ancylostoma ceylanicum identify infection-specific gene families.</title>
        <authorList>
            <person name="Schwarz E.M."/>
            <person name="Hu Y."/>
            <person name="Antoshechkin I."/>
            <person name="Miller M.M."/>
            <person name="Sternberg P.W."/>
            <person name="Aroian R.V."/>
        </authorList>
    </citation>
    <scope>NUCLEOTIDE SEQUENCE</scope>
    <source>
        <strain evidence="2">HY135</strain>
    </source>
</reference>
<gene>
    <name evidence="1" type="primary">Acey_s0685.g1513</name>
    <name evidence="1" type="ORF">Y032_0685g1513</name>
</gene>
<dbReference type="AlphaFoldDB" id="A0A016WH40"/>
<name>A0A016WH40_9BILA</name>
<proteinExistence type="predicted"/>
<keyword evidence="2" id="KW-1185">Reference proteome</keyword>